<evidence type="ECO:0000313" key="1">
    <source>
        <dbReference type="EMBL" id="OSM04199.1"/>
    </source>
</evidence>
<reference evidence="1 2" key="1">
    <citation type="journal article" date="2016" name="BMC Genomics">
        <title>Combined genomic and structural analyses of a cultured magnetotactic bacterium reveals its niche adaptation to a dynamic environment.</title>
        <authorList>
            <person name="Araujo A.C."/>
            <person name="Morillo V."/>
            <person name="Cypriano J."/>
            <person name="Teixeira L.C."/>
            <person name="Leao P."/>
            <person name="Lyra S."/>
            <person name="Almeida L.G."/>
            <person name="Bazylinski D.A."/>
            <person name="Vasconcellos A.T."/>
            <person name="Abreu F."/>
            <person name="Lins U."/>
        </authorList>
    </citation>
    <scope>NUCLEOTIDE SEQUENCE [LARGE SCALE GENOMIC DNA]</scope>
    <source>
        <strain evidence="1 2">IT-1</strain>
    </source>
</reference>
<dbReference type="AlphaFoldDB" id="A0A1Y2K4M9"/>
<comment type="caution">
    <text evidence="1">The sequence shown here is derived from an EMBL/GenBank/DDBJ whole genome shotgun (WGS) entry which is preliminary data.</text>
</comment>
<organism evidence="1 2">
    <name type="scientific">Magnetofaba australis IT-1</name>
    <dbReference type="NCBI Taxonomy" id="1434232"/>
    <lineage>
        <taxon>Bacteria</taxon>
        <taxon>Pseudomonadati</taxon>
        <taxon>Pseudomonadota</taxon>
        <taxon>Magnetococcia</taxon>
        <taxon>Magnetococcales</taxon>
        <taxon>Magnetococcaceae</taxon>
        <taxon>Magnetofaba</taxon>
    </lineage>
</organism>
<dbReference type="EMBL" id="LVJN01000019">
    <property type="protein sequence ID" value="OSM04199.1"/>
    <property type="molecule type" value="Genomic_DNA"/>
</dbReference>
<gene>
    <name evidence="1" type="ORF">MAIT1_05280</name>
</gene>
<sequence>MDSTGKYFEKGDNADGIGAMTNDGEVIVMVNTSSGNPALAMSVRAPSGLSLADSAGTYHYVWAENVPATSYGTITLDGAGSGTWSQSVSSTGSLSSGTLTYSLSSDGVFTATQSNGYELKGAFNSDLSVLTYYSSALLNNTYKGFGVAGKQGSSLSASNVLGDYYYMGYVKSPASIFGQFTADGKGGYSGLSKLEGTSSSAFATTSGSYTISSSGKFTSTTMISGYNGVGFITPDGSFMAMVDTDISDNSISISTAIRKSQ</sequence>
<evidence type="ECO:0000313" key="2">
    <source>
        <dbReference type="Proteomes" id="UP000194003"/>
    </source>
</evidence>
<dbReference type="Proteomes" id="UP000194003">
    <property type="component" value="Unassembled WGS sequence"/>
</dbReference>
<keyword evidence="2" id="KW-1185">Reference proteome</keyword>
<protein>
    <submittedName>
        <fullName evidence="1">Uncharacterized protein</fullName>
    </submittedName>
</protein>
<accession>A0A1Y2K4M9</accession>
<name>A0A1Y2K4M9_9PROT</name>
<proteinExistence type="predicted"/>